<evidence type="ECO:0000256" key="2">
    <source>
        <dbReference type="ARBA" id="ARBA00022679"/>
    </source>
</evidence>
<accession>A0ABX4XQY0</accession>
<dbReference type="RefSeq" id="WP_036093145.1">
    <property type="nucleotide sequence ID" value="NZ_BJEY01000010.1"/>
</dbReference>
<proteinExistence type="predicted"/>
<dbReference type="Pfam" id="PF17167">
    <property type="entry name" value="Glyco_hydro_94"/>
    <property type="match status" value="1"/>
</dbReference>
<evidence type="ECO:0000313" key="8">
    <source>
        <dbReference type="Proteomes" id="UP000236500"/>
    </source>
</evidence>
<reference evidence="7 8" key="1">
    <citation type="submission" date="2016-11" db="EMBL/GenBank/DDBJ databases">
        <title>Whole Genome Sequence of Listeria newyorkensis.</title>
        <authorList>
            <person name="Frink S."/>
            <person name="Morales C."/>
            <person name="Kiang D."/>
        </authorList>
    </citation>
    <scope>NUCLEOTIDE SEQUENCE [LARGE SCALE GENOMIC DNA]</scope>
    <source>
        <strain evidence="7 8">F1604011-044</strain>
    </source>
</reference>
<dbReference type="InterPro" id="IPR048771">
    <property type="entry name" value="SOGP_2nd"/>
</dbReference>
<feature type="domain" description="Glycoside phosphorylase C-terminal" evidence="5">
    <location>
        <begin position="1030"/>
        <end position="1118"/>
    </location>
</feature>
<dbReference type="Gene3D" id="2.70.98.40">
    <property type="entry name" value="Glycoside hydrolase, family 65, N-terminal domain"/>
    <property type="match status" value="1"/>
</dbReference>
<evidence type="ECO:0000256" key="1">
    <source>
        <dbReference type="ARBA" id="ARBA00022676"/>
    </source>
</evidence>
<dbReference type="Proteomes" id="UP000236500">
    <property type="component" value="Unassembled WGS sequence"/>
</dbReference>
<dbReference type="Pfam" id="PF21958">
    <property type="entry name" value="SOGP_N"/>
    <property type="match status" value="1"/>
</dbReference>
<dbReference type="PANTHER" id="PTHR37469">
    <property type="entry name" value="CELLOBIONIC ACID PHOSPHORYLASE-RELATED"/>
    <property type="match status" value="1"/>
</dbReference>
<keyword evidence="2" id="KW-0808">Transferase</keyword>
<dbReference type="InterPro" id="IPR052047">
    <property type="entry name" value="GH94_Enzymes"/>
</dbReference>
<feature type="domain" description="Glycoside phosphorylase super sandwich" evidence="4">
    <location>
        <begin position="311"/>
        <end position="559"/>
    </location>
</feature>
<name>A0ABX4XQY0_9LIST</name>
<feature type="domain" description="SOGP N-terminal" evidence="6">
    <location>
        <begin position="22"/>
        <end position="248"/>
    </location>
</feature>
<dbReference type="Gene3D" id="1.50.10.10">
    <property type="match status" value="1"/>
</dbReference>
<dbReference type="SUPFAM" id="SSF48208">
    <property type="entry name" value="Six-hairpin glycosidases"/>
    <property type="match status" value="1"/>
</dbReference>
<keyword evidence="1" id="KW-0328">Glycosyltransferase</keyword>
<dbReference type="PANTHER" id="PTHR37469:SF2">
    <property type="entry name" value="CELLOBIONIC ACID PHOSPHORYLASE"/>
    <property type="match status" value="1"/>
</dbReference>
<evidence type="ECO:0000259" key="5">
    <source>
        <dbReference type="Pfam" id="PF21270"/>
    </source>
</evidence>
<dbReference type="InterPro" id="IPR037018">
    <property type="entry name" value="GH65_N"/>
</dbReference>
<evidence type="ECO:0000259" key="6">
    <source>
        <dbReference type="Pfam" id="PF21958"/>
    </source>
</evidence>
<sequence>MMVLKELEDSKFVVKSERARVSFLKSGDMFAADFGAVMVNQVLSNEVDGALNNLYLRIFKGDGSIVAAPLLGVKSGSVFAVGEKQVKWTGCFEGVSYEVVFALTDADCWFWDVRLSGNGETVDVMYGQDLGLANMGALQANEAYVAQYVDHRVFEADATGYVVCSRQNQEQGAGVFPYLQQGSLTRNVGFATDGTQFFGLSYKATDVPEVLTQDGLANEIYQYEFAYTALQAERVTLTAGEKAQVVFYALFKESHAEAVHELEYLDEVRAAWDALVVEDAFRTVDKVAKREDIGVVLQTLDVTVAELDADYPERFQEEWDGDRLLSFFTGTHEHVVLRAKDLDLERSHGHILFSGNQLTVDVPVLTTTAYMYGVFNAQVVIGNTSMNKMLTNVRNFLNVLKTSGQRIYVKVADTYQLLGMPSLFEMGFNSAKWVYKTPAETFVVTLFTTVDGADMTLRVCSASGAEYAYLVTNQVIVNENEYKASFSADLDGNLLRFTVDAAAVPANVYPDLTYFMQVTGAEMRVTDATRLVTNVPSGAGSLVVLDLDATKEFQIRIQGNLDGSEFVNRVQELDVEREKYRAHFAEVMHGFELSQNGLQTSELRKVNALTWWYTHNMFVHYLVPHGLEQYGGAAWGTRDVCQGPMEYFMAMQRYDIVKQILTRVFSHQFDDDGNWPQWFMFDGYANIQAAESHGDVIVWPLKAVSDYLLATKDYSILDVEVPYMSRANFTYTDYSETIYQHLKKEIGYITDHFLFETHLSCYGDGDWDDTLQPHDAQLKSNMASSWTVALTYQAMKQFSKAIETVDPEKASELDALVTGIEADFNKYILSTDIIPGFVYMENPEHVELMIHPTDRKTGIQYRLLPMTRSMIGELLTPDQAEAHFQLIKRELQCPDGVRLMNRPATYQGGVSTNFKRAEQAANFGREVGLQYVHAHIRFTEAMAKLGKKEEAWHALDVINPINLKDVVPNAARRQSNAYFSSSDGKFKTRYEAQEQFDKLKTGDVTVKGGWRIYSSGPGIYLNQLIANVLGVRVVGEDLLLDPVLMDNLDGLEFSFSFAGKPVKFCYHLADNARRYVLVNGKEVPSVRSHNRYREGGMRISKCDLEVMLRADDNVISIYV</sequence>
<keyword evidence="8" id="KW-1185">Reference proteome</keyword>
<comment type="caution">
    <text evidence="7">The sequence shown here is derived from an EMBL/GenBank/DDBJ whole genome shotgun (WGS) entry which is preliminary data.</text>
</comment>
<organism evidence="7 8">
    <name type="scientific">Listeria newyorkensis</name>
    <dbReference type="NCBI Taxonomy" id="1497681"/>
    <lineage>
        <taxon>Bacteria</taxon>
        <taxon>Bacillati</taxon>
        <taxon>Bacillota</taxon>
        <taxon>Bacilli</taxon>
        <taxon>Bacillales</taxon>
        <taxon>Listeriaceae</taxon>
        <taxon>Listeria</taxon>
    </lineage>
</organism>
<dbReference type="InterPro" id="IPR033432">
    <property type="entry name" value="GH94_catalytic"/>
</dbReference>
<evidence type="ECO:0000313" key="7">
    <source>
        <dbReference type="EMBL" id="PNP93882.1"/>
    </source>
</evidence>
<protein>
    <submittedName>
        <fullName evidence="7">Cellobiose phosphorylase</fullName>
    </submittedName>
</protein>
<dbReference type="InterPro" id="IPR012341">
    <property type="entry name" value="6hp_glycosidase-like_sf"/>
</dbReference>
<evidence type="ECO:0000259" key="4">
    <source>
        <dbReference type="Pfam" id="PF21250"/>
    </source>
</evidence>
<evidence type="ECO:0000259" key="3">
    <source>
        <dbReference type="Pfam" id="PF17167"/>
    </source>
</evidence>
<dbReference type="Pfam" id="PF21250">
    <property type="entry name" value="SOGP_2nd"/>
    <property type="match status" value="1"/>
</dbReference>
<dbReference type="EMBL" id="MPDH01000003">
    <property type="protein sequence ID" value="PNP93882.1"/>
    <property type="molecule type" value="Genomic_DNA"/>
</dbReference>
<dbReference type="InterPro" id="IPR008928">
    <property type="entry name" value="6-hairpin_glycosidase_sf"/>
</dbReference>
<dbReference type="InterPro" id="IPR053831">
    <property type="entry name" value="SOGP_N"/>
</dbReference>
<dbReference type="Pfam" id="PF21270">
    <property type="entry name" value="SOGP_4th"/>
    <property type="match status" value="1"/>
</dbReference>
<feature type="domain" description="Glycosyl hydrolase 94 catalytic" evidence="3">
    <location>
        <begin position="695"/>
        <end position="967"/>
    </location>
</feature>
<gene>
    <name evidence="7" type="ORF">BMT55_03695</name>
</gene>
<dbReference type="InterPro" id="IPR048773">
    <property type="entry name" value="SOGP_C"/>
</dbReference>